<dbReference type="Pfam" id="PF00528">
    <property type="entry name" value="BPD_transp_1"/>
    <property type="match status" value="1"/>
</dbReference>
<evidence type="ECO:0000256" key="1">
    <source>
        <dbReference type="ARBA" id="ARBA00004429"/>
    </source>
</evidence>
<keyword evidence="6 8" id="KW-1133">Transmembrane helix</keyword>
<dbReference type="EMBL" id="QQAV01000003">
    <property type="protein sequence ID" value="RDI26235.1"/>
    <property type="molecule type" value="Genomic_DNA"/>
</dbReference>
<dbReference type="Gene3D" id="1.10.3720.10">
    <property type="entry name" value="MetI-like"/>
    <property type="match status" value="1"/>
</dbReference>
<evidence type="ECO:0000256" key="7">
    <source>
        <dbReference type="ARBA" id="ARBA00023136"/>
    </source>
</evidence>
<dbReference type="PROSITE" id="PS50928">
    <property type="entry name" value="ABC_TM1"/>
    <property type="match status" value="1"/>
</dbReference>
<comment type="similarity">
    <text evidence="8">Belongs to the binding-protein-dependent transport system permease family.</text>
</comment>
<evidence type="ECO:0000313" key="10">
    <source>
        <dbReference type="EMBL" id="RDI26235.1"/>
    </source>
</evidence>
<keyword evidence="11" id="KW-1185">Reference proteome</keyword>
<dbReference type="PANTHER" id="PTHR43357:SF4">
    <property type="entry name" value="INNER MEMBRANE ABC TRANSPORTER PERMEASE PROTEIN YDCV"/>
    <property type="match status" value="1"/>
</dbReference>
<evidence type="ECO:0000256" key="4">
    <source>
        <dbReference type="ARBA" id="ARBA00022519"/>
    </source>
</evidence>
<comment type="caution">
    <text evidence="10">The sequence shown here is derived from an EMBL/GenBank/DDBJ whole genome shotgun (WGS) entry which is preliminary data.</text>
</comment>
<keyword evidence="5 8" id="KW-0812">Transmembrane</keyword>
<evidence type="ECO:0000256" key="5">
    <source>
        <dbReference type="ARBA" id="ARBA00022692"/>
    </source>
</evidence>
<reference evidence="10 11" key="1">
    <citation type="submission" date="2018-07" db="EMBL/GenBank/DDBJ databases">
        <title>Genomic Encyclopedia of Type Strains, Phase IV (KMG-IV): sequencing the most valuable type-strain genomes for metagenomic binning, comparative biology and taxonomic classification.</title>
        <authorList>
            <person name="Goeker M."/>
        </authorList>
    </citation>
    <scope>NUCLEOTIDE SEQUENCE [LARGE SCALE GENOMIC DNA]</scope>
    <source>
        <strain evidence="10 11">DSM 21352</strain>
    </source>
</reference>
<keyword evidence="3" id="KW-1003">Cell membrane</keyword>
<accession>A0A370FHK4</accession>
<feature type="transmembrane region" description="Helical" evidence="8">
    <location>
        <begin position="175"/>
        <end position="198"/>
    </location>
</feature>
<evidence type="ECO:0000256" key="2">
    <source>
        <dbReference type="ARBA" id="ARBA00022448"/>
    </source>
</evidence>
<evidence type="ECO:0000256" key="6">
    <source>
        <dbReference type="ARBA" id="ARBA00022989"/>
    </source>
</evidence>
<comment type="subcellular location">
    <subcellularLocation>
        <location evidence="1">Cell inner membrane</location>
        <topology evidence="1">Multi-pass membrane protein</topology>
    </subcellularLocation>
    <subcellularLocation>
        <location evidence="8">Cell membrane</location>
        <topology evidence="8">Multi-pass membrane protein</topology>
    </subcellularLocation>
</comment>
<dbReference type="AlphaFoldDB" id="A0A370FHK4"/>
<dbReference type="RefSeq" id="WP_170159354.1">
    <property type="nucleotide sequence ID" value="NZ_QQAV01000003.1"/>
</dbReference>
<feature type="domain" description="ABC transmembrane type-1" evidence="9">
    <location>
        <begin position="63"/>
        <end position="251"/>
    </location>
</feature>
<dbReference type="InterPro" id="IPR035906">
    <property type="entry name" value="MetI-like_sf"/>
</dbReference>
<feature type="transmembrane region" description="Helical" evidence="8">
    <location>
        <begin position="101"/>
        <end position="128"/>
    </location>
</feature>
<evidence type="ECO:0000256" key="3">
    <source>
        <dbReference type="ARBA" id="ARBA00022475"/>
    </source>
</evidence>
<evidence type="ECO:0000256" key="8">
    <source>
        <dbReference type="RuleBase" id="RU363032"/>
    </source>
</evidence>
<dbReference type="Proteomes" id="UP000255265">
    <property type="component" value="Unassembled WGS sequence"/>
</dbReference>
<dbReference type="CDD" id="cd06261">
    <property type="entry name" value="TM_PBP2"/>
    <property type="match status" value="1"/>
</dbReference>
<dbReference type="SUPFAM" id="SSF161098">
    <property type="entry name" value="MetI-like"/>
    <property type="match status" value="1"/>
</dbReference>
<sequence length="263" mass="27678">MNRLLSLGMRVLTVLLYVFLLAPLAMVVVVSFNGGPVPSFPPTDLSLHWYGEALASDNFMGGLLTSLWLAAAATLVALPVGVAAAFAIARGRWPGRTLVESLFLSPLIVPGIVIGIAVLVAMAGLGIGNAPLRLLLGHALIVLPYTLRTVLAALTRMDPTLEEAGIVFGASRSQVLRHILLPQLRGAIAAGAILSFILSFDDVSVSLFLGSAQHTTLPIAIMSYMQYNFDPSIAAISAMLILATLAIALVVERVFGLKKILGS</sequence>
<keyword evidence="4" id="KW-0997">Cell inner membrane</keyword>
<dbReference type="GO" id="GO:0005886">
    <property type="term" value="C:plasma membrane"/>
    <property type="evidence" value="ECO:0007669"/>
    <property type="project" value="UniProtKB-SubCell"/>
</dbReference>
<name>A0A370FHK4_9BURK</name>
<dbReference type="GO" id="GO:0055085">
    <property type="term" value="P:transmembrane transport"/>
    <property type="evidence" value="ECO:0007669"/>
    <property type="project" value="InterPro"/>
</dbReference>
<feature type="transmembrane region" description="Helical" evidence="8">
    <location>
        <begin position="12"/>
        <end position="32"/>
    </location>
</feature>
<feature type="transmembrane region" description="Helical" evidence="8">
    <location>
        <begin position="134"/>
        <end position="154"/>
    </location>
</feature>
<evidence type="ECO:0000259" key="9">
    <source>
        <dbReference type="PROSITE" id="PS50928"/>
    </source>
</evidence>
<dbReference type="PANTHER" id="PTHR43357">
    <property type="entry name" value="INNER MEMBRANE ABC TRANSPORTER PERMEASE PROTEIN YDCV"/>
    <property type="match status" value="1"/>
</dbReference>
<keyword evidence="2 8" id="KW-0813">Transport</keyword>
<dbReference type="InterPro" id="IPR000515">
    <property type="entry name" value="MetI-like"/>
</dbReference>
<feature type="transmembrane region" description="Helical" evidence="8">
    <location>
        <begin position="232"/>
        <end position="251"/>
    </location>
</feature>
<proteinExistence type="inferred from homology"/>
<keyword evidence="7 8" id="KW-0472">Membrane</keyword>
<feature type="transmembrane region" description="Helical" evidence="8">
    <location>
        <begin position="67"/>
        <end position="89"/>
    </location>
</feature>
<organism evidence="10 11">
    <name type="scientific">Pseudacidovorax intermedius</name>
    <dbReference type="NCBI Taxonomy" id="433924"/>
    <lineage>
        <taxon>Bacteria</taxon>
        <taxon>Pseudomonadati</taxon>
        <taxon>Pseudomonadota</taxon>
        <taxon>Betaproteobacteria</taxon>
        <taxon>Burkholderiales</taxon>
        <taxon>Comamonadaceae</taxon>
        <taxon>Pseudacidovorax</taxon>
    </lineage>
</organism>
<protein>
    <submittedName>
        <fullName evidence="10">Putative spermidine/putrescine transport system permease protein</fullName>
    </submittedName>
</protein>
<evidence type="ECO:0000313" key="11">
    <source>
        <dbReference type="Proteomes" id="UP000255265"/>
    </source>
</evidence>
<gene>
    <name evidence="10" type="ORF">DFR41_103393</name>
</gene>